<feature type="transmembrane region" description="Helical" evidence="5">
    <location>
        <begin position="231"/>
        <end position="254"/>
    </location>
</feature>
<protein>
    <submittedName>
        <fullName evidence="7">MFS transporter</fullName>
    </submittedName>
</protein>
<keyword evidence="2 5" id="KW-0812">Transmembrane</keyword>
<dbReference type="PANTHER" id="PTHR11662">
    <property type="entry name" value="SOLUTE CARRIER FAMILY 17"/>
    <property type="match status" value="1"/>
</dbReference>
<proteinExistence type="predicted"/>
<dbReference type="GO" id="GO:0016020">
    <property type="term" value="C:membrane"/>
    <property type="evidence" value="ECO:0007669"/>
    <property type="project" value="UniProtKB-SubCell"/>
</dbReference>
<feature type="domain" description="Major facilitator superfamily (MFS) profile" evidence="6">
    <location>
        <begin position="20"/>
        <end position="418"/>
    </location>
</feature>
<dbReference type="InterPro" id="IPR020846">
    <property type="entry name" value="MFS_dom"/>
</dbReference>
<dbReference type="OrthoDB" id="6360at2"/>
<keyword evidence="8" id="KW-1185">Reference proteome</keyword>
<evidence type="ECO:0000256" key="4">
    <source>
        <dbReference type="ARBA" id="ARBA00023136"/>
    </source>
</evidence>
<evidence type="ECO:0000313" key="8">
    <source>
        <dbReference type="Proteomes" id="UP000321820"/>
    </source>
</evidence>
<dbReference type="PROSITE" id="PS50850">
    <property type="entry name" value="MFS"/>
    <property type="match status" value="1"/>
</dbReference>
<evidence type="ECO:0000256" key="3">
    <source>
        <dbReference type="ARBA" id="ARBA00022989"/>
    </source>
</evidence>
<evidence type="ECO:0000256" key="2">
    <source>
        <dbReference type="ARBA" id="ARBA00022692"/>
    </source>
</evidence>
<feature type="transmembrane region" description="Helical" evidence="5">
    <location>
        <begin position="56"/>
        <end position="78"/>
    </location>
</feature>
<feature type="transmembrane region" description="Helical" evidence="5">
    <location>
        <begin position="274"/>
        <end position="292"/>
    </location>
</feature>
<feature type="transmembrane region" description="Helical" evidence="5">
    <location>
        <begin position="84"/>
        <end position="102"/>
    </location>
</feature>
<keyword evidence="4 5" id="KW-0472">Membrane</keyword>
<name>A0A5B9EE52_9BACT</name>
<sequence>MPKESVVPGISSPSKTCWRVLYLLTFAMGISFVDRGTLSIALVSIKRELHLDESQLGVLASAFFMTYTVMQLVAGKLLARMNAITLYAGAFFVWSCATAFTGFTHDIHVFGVSISSFYVLFGMRLLLGCGESISYPATAVLITSLFPEGLRGTANSLIDAGSKIGPALGIMLGTTVLLAIGWRGMFLWLGALSLVWLPVWLMSTRSLDVVASPSAFSRSLAYRQIASKGSFWGATVGHIGGNYAWSLFVVWLPYFVEHSGFSGKQLVWMSSMPFWLLTVASVGSGYVSDRLIRSGSLPIRVRKATVCLGSIGCAACLLAAAQVHPVTLRLLLVLGASFCLGLFSSNNWALAQALSGEDAAAKWTSLQNLFANASATLAAWITGVVLSRTASFSAAFFIASTVLLIGAAAYWFGIDDRPVVWEQERTGEVSDACLRDPWSA</sequence>
<feature type="transmembrane region" description="Helical" evidence="5">
    <location>
        <begin position="188"/>
        <end position="210"/>
    </location>
</feature>
<feature type="transmembrane region" description="Helical" evidence="5">
    <location>
        <begin position="330"/>
        <end position="349"/>
    </location>
</feature>
<dbReference type="SUPFAM" id="SSF103473">
    <property type="entry name" value="MFS general substrate transporter"/>
    <property type="match status" value="1"/>
</dbReference>
<evidence type="ECO:0000313" key="7">
    <source>
        <dbReference type="EMBL" id="QEE30312.1"/>
    </source>
</evidence>
<dbReference type="KEGG" id="talb:FTW19_21410"/>
<feature type="transmembrane region" description="Helical" evidence="5">
    <location>
        <begin position="20"/>
        <end position="44"/>
    </location>
</feature>
<reference evidence="7 8" key="1">
    <citation type="submission" date="2019-08" db="EMBL/GenBank/DDBJ databases">
        <title>Complete genome sequence of Terriglobus albidus strain ORNL.</title>
        <authorList>
            <person name="Podar M."/>
        </authorList>
    </citation>
    <scope>NUCLEOTIDE SEQUENCE [LARGE SCALE GENOMIC DNA]</scope>
    <source>
        <strain evidence="7 8">ORNL</strain>
    </source>
</reference>
<organism evidence="7 8">
    <name type="scientific">Terriglobus albidus</name>
    <dbReference type="NCBI Taxonomy" id="1592106"/>
    <lineage>
        <taxon>Bacteria</taxon>
        <taxon>Pseudomonadati</taxon>
        <taxon>Acidobacteriota</taxon>
        <taxon>Terriglobia</taxon>
        <taxon>Terriglobales</taxon>
        <taxon>Acidobacteriaceae</taxon>
        <taxon>Terriglobus</taxon>
    </lineage>
</organism>
<keyword evidence="3 5" id="KW-1133">Transmembrane helix</keyword>
<dbReference type="Proteomes" id="UP000321820">
    <property type="component" value="Chromosome"/>
</dbReference>
<evidence type="ECO:0000259" key="6">
    <source>
        <dbReference type="PROSITE" id="PS50850"/>
    </source>
</evidence>
<gene>
    <name evidence="7" type="ORF">FTW19_21410</name>
</gene>
<dbReference type="AlphaFoldDB" id="A0A5B9EE52"/>
<comment type="subcellular location">
    <subcellularLocation>
        <location evidence="1">Membrane</location>
        <topology evidence="1">Multi-pass membrane protein</topology>
    </subcellularLocation>
</comment>
<accession>A0A5B9EE52</accession>
<dbReference type="PANTHER" id="PTHR11662:SF399">
    <property type="entry name" value="FI19708P1-RELATED"/>
    <property type="match status" value="1"/>
</dbReference>
<feature type="transmembrane region" description="Helical" evidence="5">
    <location>
        <begin position="369"/>
        <end position="386"/>
    </location>
</feature>
<dbReference type="InterPro" id="IPR050382">
    <property type="entry name" value="MFS_Na/Anion_cotransporter"/>
</dbReference>
<dbReference type="Pfam" id="PF07690">
    <property type="entry name" value="MFS_1"/>
    <property type="match status" value="1"/>
</dbReference>
<dbReference type="InterPro" id="IPR011701">
    <property type="entry name" value="MFS"/>
</dbReference>
<feature type="transmembrane region" description="Helical" evidence="5">
    <location>
        <begin position="304"/>
        <end position="324"/>
    </location>
</feature>
<feature type="transmembrane region" description="Helical" evidence="5">
    <location>
        <begin position="392"/>
        <end position="412"/>
    </location>
</feature>
<evidence type="ECO:0000256" key="5">
    <source>
        <dbReference type="SAM" id="Phobius"/>
    </source>
</evidence>
<evidence type="ECO:0000256" key="1">
    <source>
        <dbReference type="ARBA" id="ARBA00004141"/>
    </source>
</evidence>
<dbReference type="Gene3D" id="1.20.1250.20">
    <property type="entry name" value="MFS general substrate transporter like domains"/>
    <property type="match status" value="2"/>
</dbReference>
<dbReference type="InterPro" id="IPR036259">
    <property type="entry name" value="MFS_trans_sf"/>
</dbReference>
<dbReference type="EMBL" id="CP042806">
    <property type="protein sequence ID" value="QEE30312.1"/>
    <property type="molecule type" value="Genomic_DNA"/>
</dbReference>
<dbReference type="GO" id="GO:0022857">
    <property type="term" value="F:transmembrane transporter activity"/>
    <property type="evidence" value="ECO:0007669"/>
    <property type="project" value="InterPro"/>
</dbReference>